<dbReference type="EMBL" id="PXOT01000025">
    <property type="protein sequence ID" value="PSG87842.1"/>
    <property type="molecule type" value="Genomic_DNA"/>
</dbReference>
<dbReference type="Gene3D" id="3.40.30.10">
    <property type="entry name" value="Glutaredoxin"/>
    <property type="match status" value="1"/>
</dbReference>
<accession>A0A2T1N7K3</accession>
<evidence type="ECO:0000256" key="1">
    <source>
        <dbReference type="ARBA" id="ARBA00022729"/>
    </source>
</evidence>
<dbReference type="AlphaFoldDB" id="A0A2T1N7K3"/>
<dbReference type="Pfam" id="PF13098">
    <property type="entry name" value="Thioredoxin_2"/>
    <property type="match status" value="1"/>
</dbReference>
<dbReference type="PANTHER" id="PTHR15337:SF11">
    <property type="entry name" value="THIOREDOXIN DOMAIN-CONTAINING PROTEIN"/>
    <property type="match status" value="1"/>
</dbReference>
<dbReference type="OrthoDB" id="9811036at2"/>
<organism evidence="4 5">
    <name type="scientific">Mesoflavibacter zeaxanthinifaciens subsp. sabulilitoris</name>
    <dbReference type="NCBI Taxonomy" id="1520893"/>
    <lineage>
        <taxon>Bacteria</taxon>
        <taxon>Pseudomonadati</taxon>
        <taxon>Bacteroidota</taxon>
        <taxon>Flavobacteriia</taxon>
        <taxon>Flavobacteriales</taxon>
        <taxon>Flavobacteriaceae</taxon>
        <taxon>Mesoflavibacter</taxon>
    </lineage>
</organism>
<dbReference type="InterPro" id="IPR036249">
    <property type="entry name" value="Thioredoxin-like_sf"/>
</dbReference>
<keyword evidence="5" id="KW-1185">Reference proteome</keyword>
<evidence type="ECO:0000256" key="2">
    <source>
        <dbReference type="SAM" id="SignalP"/>
    </source>
</evidence>
<dbReference type="RefSeq" id="WP_106679961.1">
    <property type="nucleotide sequence ID" value="NZ_JACHWV010000004.1"/>
</dbReference>
<feature type="signal peptide" evidence="2">
    <location>
        <begin position="1"/>
        <end position="18"/>
    </location>
</feature>
<name>A0A2T1N7K3_9FLAO</name>
<dbReference type="InterPro" id="IPR012336">
    <property type="entry name" value="Thioredoxin-like_fold"/>
</dbReference>
<protein>
    <submittedName>
        <fullName evidence="4">Thioredoxin family protein</fullName>
    </submittedName>
</protein>
<proteinExistence type="predicted"/>
<dbReference type="Proteomes" id="UP000238430">
    <property type="component" value="Unassembled WGS sequence"/>
</dbReference>
<evidence type="ECO:0000313" key="5">
    <source>
        <dbReference type="Proteomes" id="UP000238430"/>
    </source>
</evidence>
<dbReference type="PANTHER" id="PTHR15337">
    <property type="entry name" value="ANTERIOR GRADIENT PROTEIN-RELATED"/>
    <property type="match status" value="1"/>
</dbReference>
<evidence type="ECO:0000259" key="3">
    <source>
        <dbReference type="Pfam" id="PF13098"/>
    </source>
</evidence>
<reference evidence="4 5" key="1">
    <citation type="submission" date="2018-03" db="EMBL/GenBank/DDBJ databases">
        <title>Mesoflavibacter sp. HG37 and Mesoflavibacter sp. HG96 sp.nov., two marine bacteria isolated from seawater of Western Pacific Ocean.</title>
        <authorList>
            <person name="Cheng H."/>
            <person name="Wu Y.-H."/>
            <person name="Guo L.-L."/>
            <person name="Xu X.-W."/>
        </authorList>
    </citation>
    <scope>NUCLEOTIDE SEQUENCE [LARGE SCALE GENOMIC DNA]</scope>
    <source>
        <strain evidence="4 5">KCTC 42117</strain>
    </source>
</reference>
<sequence length="180" mass="20977">MKTFFIAFTMLFALNITAQEINWMSLEEALEAQKTAPKKIFIDAYTVWCGPCKMLDRNTFKNEDVVKYINKNYYAVKFNAQGDEEVTYKGKTYSNPGYDPAKAKTRNANHQLSRVFGIRAFPTLVFLDEQSNVLAPIVGYKDAQGLELYLKMFAQNDHKDMKTQEDFNAYYENFKFQFKK</sequence>
<comment type="caution">
    <text evidence="4">The sequence shown here is derived from an EMBL/GenBank/DDBJ whole genome shotgun (WGS) entry which is preliminary data.</text>
</comment>
<keyword evidence="1 2" id="KW-0732">Signal</keyword>
<dbReference type="SUPFAM" id="SSF52833">
    <property type="entry name" value="Thioredoxin-like"/>
    <property type="match status" value="1"/>
</dbReference>
<feature type="domain" description="Thioredoxin-like fold" evidence="3">
    <location>
        <begin position="38"/>
        <end position="148"/>
    </location>
</feature>
<feature type="chain" id="PRO_5015554535" evidence="2">
    <location>
        <begin position="19"/>
        <end position="180"/>
    </location>
</feature>
<evidence type="ECO:0000313" key="4">
    <source>
        <dbReference type="EMBL" id="PSG87842.1"/>
    </source>
</evidence>
<dbReference type="InterPro" id="IPR051099">
    <property type="entry name" value="AGR/TXD"/>
</dbReference>
<gene>
    <name evidence="4" type="ORF">C7H61_11570</name>
</gene>